<dbReference type="Proteomes" id="UP000037510">
    <property type="component" value="Unassembled WGS sequence"/>
</dbReference>
<protein>
    <submittedName>
        <fullName evidence="2">Uncharacterized protein</fullName>
    </submittedName>
</protein>
<gene>
    <name evidence="2" type="ORF">OBRU01_01269</name>
</gene>
<sequence length="154" mass="17320">MGKFRSKLKGKSKGKRWQKGQSSNSNPKVQKYREMAKSRFFQENLGSTGLTQQAVSKHDAMMTYSHHKQKEAQSELTIATEFENMSVKTLEEGSESEYTASMKSGTYKTFQTFDSNNALHKEMLAVLAAVTEVIKEQGGKESTTEYFAALPLFP</sequence>
<evidence type="ECO:0000313" key="2">
    <source>
        <dbReference type="EMBL" id="KOB78800.1"/>
    </source>
</evidence>
<comment type="caution">
    <text evidence="2">The sequence shown here is derived from an EMBL/GenBank/DDBJ whole genome shotgun (WGS) entry which is preliminary data.</text>
</comment>
<feature type="region of interest" description="Disordered" evidence="1">
    <location>
        <begin position="1"/>
        <end position="35"/>
    </location>
</feature>
<dbReference type="EMBL" id="JTDY01000111">
    <property type="protein sequence ID" value="KOB78800.1"/>
    <property type="molecule type" value="Genomic_DNA"/>
</dbReference>
<evidence type="ECO:0000313" key="3">
    <source>
        <dbReference type="Proteomes" id="UP000037510"/>
    </source>
</evidence>
<organism evidence="2 3">
    <name type="scientific">Operophtera brumata</name>
    <name type="common">Winter moth</name>
    <name type="synonym">Phalaena brumata</name>
    <dbReference type="NCBI Taxonomy" id="104452"/>
    <lineage>
        <taxon>Eukaryota</taxon>
        <taxon>Metazoa</taxon>
        <taxon>Ecdysozoa</taxon>
        <taxon>Arthropoda</taxon>
        <taxon>Hexapoda</taxon>
        <taxon>Insecta</taxon>
        <taxon>Pterygota</taxon>
        <taxon>Neoptera</taxon>
        <taxon>Endopterygota</taxon>
        <taxon>Lepidoptera</taxon>
        <taxon>Glossata</taxon>
        <taxon>Ditrysia</taxon>
        <taxon>Geometroidea</taxon>
        <taxon>Geometridae</taxon>
        <taxon>Larentiinae</taxon>
        <taxon>Operophtera</taxon>
    </lineage>
</organism>
<dbReference type="STRING" id="104452.A0A0L7LTK7"/>
<proteinExistence type="predicted"/>
<keyword evidence="3" id="KW-1185">Reference proteome</keyword>
<reference evidence="2 3" key="1">
    <citation type="journal article" date="2015" name="Genome Biol. Evol.">
        <title>The genome of winter moth (Operophtera brumata) provides a genomic perspective on sexual dimorphism and phenology.</title>
        <authorList>
            <person name="Derks M.F."/>
            <person name="Smit S."/>
            <person name="Salis L."/>
            <person name="Schijlen E."/>
            <person name="Bossers A."/>
            <person name="Mateman C."/>
            <person name="Pijl A.S."/>
            <person name="de Ridder D."/>
            <person name="Groenen M.A."/>
            <person name="Visser M.E."/>
            <person name="Megens H.J."/>
        </authorList>
    </citation>
    <scope>NUCLEOTIDE SEQUENCE [LARGE SCALE GENOMIC DNA]</scope>
    <source>
        <strain evidence="2">WM2013NL</strain>
        <tissue evidence="2">Head and thorax</tissue>
    </source>
</reference>
<feature type="compositionally biased region" description="Basic residues" evidence="1">
    <location>
        <begin position="1"/>
        <end position="18"/>
    </location>
</feature>
<dbReference type="AlphaFoldDB" id="A0A0L7LTK7"/>
<evidence type="ECO:0000256" key="1">
    <source>
        <dbReference type="SAM" id="MobiDB-lite"/>
    </source>
</evidence>
<accession>A0A0L7LTK7</accession>
<name>A0A0L7LTK7_OPEBR</name>